<dbReference type="InterPro" id="IPR011991">
    <property type="entry name" value="ArsR-like_HTH"/>
</dbReference>
<gene>
    <name evidence="5" type="ORF">PAESOLCIP111_05698</name>
</gene>
<keyword evidence="6" id="KW-1185">Reference proteome</keyword>
<dbReference type="GO" id="GO:0003677">
    <property type="term" value="F:DNA binding"/>
    <property type="evidence" value="ECO:0007669"/>
    <property type="project" value="UniProtKB-KW"/>
</dbReference>
<protein>
    <recommendedName>
        <fullName evidence="4">HTH hxlR-type domain-containing protein</fullName>
    </recommendedName>
</protein>
<keyword evidence="1" id="KW-0805">Transcription regulation</keyword>
<evidence type="ECO:0000256" key="2">
    <source>
        <dbReference type="ARBA" id="ARBA00023125"/>
    </source>
</evidence>
<reference evidence="5" key="1">
    <citation type="submission" date="2021-06" db="EMBL/GenBank/DDBJ databases">
        <authorList>
            <person name="Criscuolo A."/>
        </authorList>
    </citation>
    <scope>NUCLEOTIDE SEQUENCE</scope>
    <source>
        <strain evidence="5">CIP111600</strain>
    </source>
</reference>
<evidence type="ECO:0000313" key="6">
    <source>
        <dbReference type="Proteomes" id="UP000693672"/>
    </source>
</evidence>
<proteinExistence type="predicted"/>
<dbReference type="PANTHER" id="PTHR33204:SF1">
    <property type="entry name" value="TRANSCRIPTIONAL REGULATOR, MARR FAMILY"/>
    <property type="match status" value="1"/>
</dbReference>
<comment type="caution">
    <text evidence="5">The sequence shown here is derived from an EMBL/GenBank/DDBJ whole genome shotgun (WGS) entry which is preliminary data.</text>
</comment>
<dbReference type="Pfam" id="PF01638">
    <property type="entry name" value="HxlR"/>
    <property type="match status" value="1"/>
</dbReference>
<dbReference type="RefSeq" id="WP_343223536.1">
    <property type="nucleotide sequence ID" value="NZ_CAJVAS010000044.1"/>
</dbReference>
<keyword evidence="2" id="KW-0238">DNA-binding</keyword>
<dbReference type="InterPro" id="IPR002577">
    <property type="entry name" value="HTH_HxlR"/>
</dbReference>
<dbReference type="PANTHER" id="PTHR33204">
    <property type="entry name" value="TRANSCRIPTIONAL REGULATOR, MARR FAMILY"/>
    <property type="match status" value="1"/>
</dbReference>
<evidence type="ECO:0000259" key="4">
    <source>
        <dbReference type="PROSITE" id="PS51118"/>
    </source>
</evidence>
<dbReference type="AlphaFoldDB" id="A0A916K7Z5"/>
<evidence type="ECO:0000256" key="3">
    <source>
        <dbReference type="ARBA" id="ARBA00023163"/>
    </source>
</evidence>
<dbReference type="PROSITE" id="PS51118">
    <property type="entry name" value="HTH_HXLR"/>
    <property type="match status" value="1"/>
</dbReference>
<organism evidence="5 6">
    <name type="scientific">Paenibacillus solanacearum</name>
    <dbReference type="NCBI Taxonomy" id="2048548"/>
    <lineage>
        <taxon>Bacteria</taxon>
        <taxon>Bacillati</taxon>
        <taxon>Bacillota</taxon>
        <taxon>Bacilli</taxon>
        <taxon>Bacillales</taxon>
        <taxon>Paenibacillaceae</taxon>
        <taxon>Paenibacillus</taxon>
    </lineage>
</organism>
<dbReference type="EMBL" id="CAJVAS010000044">
    <property type="protein sequence ID" value="CAG7648791.1"/>
    <property type="molecule type" value="Genomic_DNA"/>
</dbReference>
<keyword evidence="3" id="KW-0804">Transcription</keyword>
<evidence type="ECO:0000313" key="5">
    <source>
        <dbReference type="EMBL" id="CAG7648791.1"/>
    </source>
</evidence>
<name>A0A916K7Z5_9BACL</name>
<evidence type="ECO:0000256" key="1">
    <source>
        <dbReference type="ARBA" id="ARBA00023015"/>
    </source>
</evidence>
<feature type="domain" description="HTH hxlR-type" evidence="4">
    <location>
        <begin position="17"/>
        <end position="114"/>
    </location>
</feature>
<dbReference type="CDD" id="cd00090">
    <property type="entry name" value="HTH_ARSR"/>
    <property type="match status" value="1"/>
</dbReference>
<sequence length="134" mass="15481">MDLTKVGGANMIEQRECEMTQTIQLLSKRWTLFLLEQLQTGPQRFSKIGCQLSISGRLLSERLKELEAAGLVERMIYPETPVRIEYALTEKGRAFKPVLDEIRKWAEQWAKPEMERCREELKLHDCGQSGPDEA</sequence>
<dbReference type="Proteomes" id="UP000693672">
    <property type="component" value="Unassembled WGS sequence"/>
</dbReference>
<accession>A0A916K7Z5</accession>